<dbReference type="GO" id="GO:0003755">
    <property type="term" value="F:peptidyl-prolyl cis-trans isomerase activity"/>
    <property type="evidence" value="ECO:0007669"/>
    <property type="project" value="UniProtKB-KW"/>
</dbReference>
<comment type="function">
    <text evidence="11">PPIases accelerate the folding of proteins during protein synthesis.</text>
</comment>
<reference evidence="16 17" key="1">
    <citation type="journal article" date="2011" name="Proc. Natl. Acad. Sci. U.S.A.">
        <title>Genetic diversity and population structure of the endangered marsupial Sarcophilus harrisii (Tasmanian devil).</title>
        <authorList>
            <person name="Miller W."/>
            <person name="Hayes V.M."/>
            <person name="Ratan A."/>
            <person name="Petersen D.C."/>
            <person name="Wittekindt N.E."/>
            <person name="Miller J."/>
            <person name="Walenz B."/>
            <person name="Knight J."/>
            <person name="Qi J."/>
            <person name="Zhao F."/>
            <person name="Wang Q."/>
            <person name="Bedoya-Reina O.C."/>
            <person name="Katiyar N."/>
            <person name="Tomsho L.P."/>
            <person name="Kasson L.M."/>
            <person name="Hardie R.A."/>
            <person name="Woodbridge P."/>
            <person name="Tindall E.A."/>
            <person name="Bertelsen M.F."/>
            <person name="Dixon D."/>
            <person name="Pyecroft S."/>
            <person name="Helgen K.M."/>
            <person name="Lesk A.M."/>
            <person name="Pringle T.H."/>
            <person name="Patterson N."/>
            <person name="Zhang Y."/>
            <person name="Kreiss A."/>
            <person name="Woods G.M."/>
            <person name="Jones M.E."/>
            <person name="Schuster S.C."/>
        </authorList>
    </citation>
    <scope>NUCLEOTIDE SEQUENCE [LARGE SCALE GENOMIC DNA]</scope>
</reference>
<evidence type="ECO:0000256" key="9">
    <source>
        <dbReference type="ARBA" id="ARBA00023180"/>
    </source>
</evidence>
<keyword evidence="17" id="KW-1185">Reference proteome</keyword>
<evidence type="ECO:0000313" key="17">
    <source>
        <dbReference type="Proteomes" id="UP000007648"/>
    </source>
</evidence>
<protein>
    <recommendedName>
        <fullName evidence="12">peptidylprolyl isomerase</fullName>
        <ecNumber evidence="12">5.2.1.8</ecNumber>
    </recommendedName>
</protein>
<feature type="region of interest" description="Disordered" evidence="13">
    <location>
        <begin position="1"/>
        <end position="202"/>
    </location>
</feature>
<dbReference type="InterPro" id="IPR002048">
    <property type="entry name" value="EF_hand_dom"/>
</dbReference>
<comment type="subcellular location">
    <subcellularLocation>
        <location evidence="2">Endoplasmic reticulum</location>
    </subcellularLocation>
</comment>
<dbReference type="PANTHER" id="PTHR46046:SF2">
    <property type="entry name" value="PEPTIDYL-PROLYL CIS-TRANS ISOMERASE FKBP9"/>
    <property type="match status" value="1"/>
</dbReference>
<dbReference type="AlphaFoldDB" id="A0A7N4PKB9"/>
<feature type="domain" description="EF-hand" evidence="15">
    <location>
        <begin position="696"/>
        <end position="731"/>
    </location>
</feature>
<proteinExistence type="predicted"/>
<keyword evidence="7" id="KW-0106">Calcium</keyword>
<dbReference type="FunFam" id="3.10.50.40:FF:000002">
    <property type="entry name" value="Peptidylprolyl isomerase"/>
    <property type="match status" value="3"/>
</dbReference>
<evidence type="ECO:0000256" key="12">
    <source>
        <dbReference type="PROSITE-ProRule" id="PRU00277"/>
    </source>
</evidence>
<reference evidence="16" key="2">
    <citation type="submission" date="2025-08" db="UniProtKB">
        <authorList>
            <consortium name="Ensembl"/>
        </authorList>
    </citation>
    <scope>IDENTIFICATION</scope>
</reference>
<keyword evidence="10 12" id="KW-0413">Isomerase</keyword>
<evidence type="ECO:0000256" key="3">
    <source>
        <dbReference type="ARBA" id="ARBA00022723"/>
    </source>
</evidence>
<evidence type="ECO:0000256" key="11">
    <source>
        <dbReference type="ARBA" id="ARBA00055986"/>
    </source>
</evidence>
<dbReference type="InterPro" id="IPR018247">
    <property type="entry name" value="EF_Hand_1_Ca_BS"/>
</dbReference>
<dbReference type="Pfam" id="PF00254">
    <property type="entry name" value="FKBP_C"/>
    <property type="match status" value="4"/>
</dbReference>
<feature type="compositionally biased region" description="Gly residues" evidence="13">
    <location>
        <begin position="116"/>
        <end position="125"/>
    </location>
</feature>
<keyword evidence="5" id="KW-0677">Repeat</keyword>
<dbReference type="InterPro" id="IPR046357">
    <property type="entry name" value="PPIase_dom_sf"/>
</dbReference>
<dbReference type="FunCoup" id="A0A7N4PKB9">
    <property type="interactions" value="582"/>
</dbReference>
<dbReference type="FunFam" id="1.10.238.10:FF:000102">
    <property type="entry name" value="Peptidylprolyl isomerase"/>
    <property type="match status" value="1"/>
</dbReference>
<evidence type="ECO:0000256" key="7">
    <source>
        <dbReference type="ARBA" id="ARBA00022837"/>
    </source>
</evidence>
<feature type="domain" description="PPIase FKBP-type" evidence="14">
    <location>
        <begin position="237"/>
        <end position="305"/>
    </location>
</feature>
<dbReference type="GeneTree" id="ENSGT00940000157125"/>
<feature type="compositionally biased region" description="Gly residues" evidence="13">
    <location>
        <begin position="36"/>
        <end position="46"/>
    </location>
</feature>
<feature type="compositionally biased region" description="Gly residues" evidence="13">
    <location>
        <begin position="13"/>
        <end position="26"/>
    </location>
</feature>
<organism evidence="16 17">
    <name type="scientific">Sarcophilus harrisii</name>
    <name type="common">Tasmanian devil</name>
    <name type="synonym">Sarcophilus laniarius</name>
    <dbReference type="NCBI Taxonomy" id="9305"/>
    <lineage>
        <taxon>Eukaryota</taxon>
        <taxon>Metazoa</taxon>
        <taxon>Chordata</taxon>
        <taxon>Craniata</taxon>
        <taxon>Vertebrata</taxon>
        <taxon>Euteleostomi</taxon>
        <taxon>Mammalia</taxon>
        <taxon>Metatheria</taxon>
        <taxon>Dasyuromorphia</taxon>
        <taxon>Dasyuridae</taxon>
        <taxon>Sarcophilus</taxon>
    </lineage>
</organism>
<feature type="domain" description="PPIase FKBP-type" evidence="14">
    <location>
        <begin position="329"/>
        <end position="417"/>
    </location>
</feature>
<evidence type="ECO:0000256" key="10">
    <source>
        <dbReference type="ARBA" id="ARBA00023235"/>
    </source>
</evidence>
<gene>
    <name evidence="16" type="primary">FKBP9</name>
</gene>
<dbReference type="GO" id="GO:0005509">
    <property type="term" value="F:calcium ion binding"/>
    <property type="evidence" value="ECO:0007669"/>
    <property type="project" value="Ensembl"/>
</dbReference>
<evidence type="ECO:0000256" key="1">
    <source>
        <dbReference type="ARBA" id="ARBA00000971"/>
    </source>
</evidence>
<evidence type="ECO:0000313" key="16">
    <source>
        <dbReference type="Ensembl" id="ENSSHAP00000038693.1"/>
    </source>
</evidence>
<evidence type="ECO:0000256" key="2">
    <source>
        <dbReference type="ARBA" id="ARBA00004240"/>
    </source>
</evidence>
<feature type="domain" description="EF-hand" evidence="15">
    <location>
        <begin position="651"/>
        <end position="686"/>
    </location>
</feature>
<keyword evidence="3" id="KW-0479">Metal-binding</keyword>
<evidence type="ECO:0000256" key="5">
    <source>
        <dbReference type="ARBA" id="ARBA00022737"/>
    </source>
</evidence>
<dbReference type="SMART" id="SM00054">
    <property type="entry name" value="EFh"/>
    <property type="match status" value="2"/>
</dbReference>
<dbReference type="InterPro" id="IPR001179">
    <property type="entry name" value="PPIase_FKBP_dom"/>
</dbReference>
<comment type="catalytic activity">
    <reaction evidence="1 12">
        <text>[protein]-peptidylproline (omega=180) = [protein]-peptidylproline (omega=0)</text>
        <dbReference type="Rhea" id="RHEA:16237"/>
        <dbReference type="Rhea" id="RHEA-COMP:10747"/>
        <dbReference type="Rhea" id="RHEA-COMP:10748"/>
        <dbReference type="ChEBI" id="CHEBI:83833"/>
        <dbReference type="ChEBI" id="CHEBI:83834"/>
        <dbReference type="EC" id="5.2.1.8"/>
    </reaction>
</comment>
<keyword evidence="6" id="KW-0256">Endoplasmic reticulum</keyword>
<dbReference type="InParanoid" id="A0A7N4PKB9"/>
<dbReference type="EC" id="5.2.1.8" evidence="12"/>
<evidence type="ECO:0000259" key="14">
    <source>
        <dbReference type="PROSITE" id="PS50059"/>
    </source>
</evidence>
<dbReference type="InterPro" id="IPR011992">
    <property type="entry name" value="EF-hand-dom_pair"/>
</dbReference>
<feature type="domain" description="PPIase FKBP-type" evidence="14">
    <location>
        <begin position="552"/>
        <end position="640"/>
    </location>
</feature>
<keyword evidence="9" id="KW-0325">Glycoprotein</keyword>
<dbReference type="SUPFAM" id="SSF47473">
    <property type="entry name" value="EF-hand"/>
    <property type="match status" value="1"/>
</dbReference>
<dbReference type="SUPFAM" id="SSF54534">
    <property type="entry name" value="FKBP-like"/>
    <property type="match status" value="4"/>
</dbReference>
<feature type="domain" description="PPIase FKBP-type" evidence="14">
    <location>
        <begin position="441"/>
        <end position="528"/>
    </location>
</feature>
<evidence type="ECO:0000256" key="6">
    <source>
        <dbReference type="ARBA" id="ARBA00022824"/>
    </source>
</evidence>
<evidence type="ECO:0000256" key="13">
    <source>
        <dbReference type="SAM" id="MobiDB-lite"/>
    </source>
</evidence>
<dbReference type="PROSITE" id="PS50059">
    <property type="entry name" value="FKBP_PPIASE"/>
    <property type="match status" value="4"/>
</dbReference>
<dbReference type="Ensembl" id="ENSSHAT00000049723.1">
    <property type="protein sequence ID" value="ENSSHAP00000038693.1"/>
    <property type="gene ID" value="ENSSHAG00000006243.2"/>
</dbReference>
<dbReference type="GO" id="GO:0005783">
    <property type="term" value="C:endoplasmic reticulum"/>
    <property type="evidence" value="ECO:0007669"/>
    <property type="project" value="UniProtKB-SubCell"/>
</dbReference>
<dbReference type="CDD" id="cd00051">
    <property type="entry name" value="EFh"/>
    <property type="match status" value="1"/>
</dbReference>
<accession>A0A7N4PKB9</accession>
<dbReference type="PANTHER" id="PTHR46046">
    <property type="entry name" value="PEPTIDYLPROLYL ISOMERASE"/>
    <property type="match status" value="1"/>
</dbReference>
<evidence type="ECO:0000259" key="15">
    <source>
        <dbReference type="PROSITE" id="PS50222"/>
    </source>
</evidence>
<sequence>MAASKGSWEQQRGRGGPGRGRAGGPAGAERGARPGQSGGPGRGRAGGPARAERGPRAAGWGRARRGGVGGAVPPPQEQGAPVPSLGVRSLPIPWFRTASATRPKAGVPGRARGDGKGLLTGGARAGGPRRTLTPGASPAESGPGPRRPHVPGGARRCQALGQRPRSGSEGKAGINGSGGGRGPERGGARCQRPGAGWAAGPAGTGVCQTSPFTFGLNPKGAGRGRGRGQGSFPGPLSYDRGSTFNVLVGKGQLIAGMDKALVGMCVNERRFVKIPPQLAYGSEGVPDVIPPDSVLHFDVLLMDLWNSEDQVQVHTYFKPANCSRTIQVSDFVRYHYNGTFLDGTLFDSSHNRMKTYDTYVGIGWLIPGMDRGLLGMCVGEKRIITIPPFLAYGEEGDGKDIPGQASLVFDVALLDLHNPKDGVAVESTFLPRDCERRSRAGDFLRYHYNASLLDGTLFDSSYARNRTFDTYIGQGYVIAGMDEGLLGVCIGERRRIVIPPHLAYGEEGRGNIPGSAVLVFDIHVVDFHNPSDSVQVTSRYKPDNCSVLSKKGDYLKYHYNASLMDGTRLDSTLSLGKTYNIVLGSGQVVLGMDMGLRDMCVGEKRTVVIPPHLGYGEAGVAGEVPGSAVLVFDIELLDLVSGLPEGYMFIWNDEVSPNLFEEIDKDGNGEVLLEEFSEYIHAQVAAGKGRLAPGFEAAVIVQSMFTNQDRDGDGRVTAEEFKLKDQEARHDEL</sequence>
<dbReference type="Gene3D" id="3.10.50.40">
    <property type="match status" value="4"/>
</dbReference>
<feature type="compositionally biased region" description="Low complexity" evidence="13">
    <location>
        <begin position="126"/>
        <end position="156"/>
    </location>
</feature>
<keyword evidence="8 12" id="KW-0697">Rotamase</keyword>
<dbReference type="PROSITE" id="PS50222">
    <property type="entry name" value="EF_HAND_2"/>
    <property type="match status" value="2"/>
</dbReference>
<dbReference type="Gene3D" id="1.10.238.10">
    <property type="entry name" value="EF-hand"/>
    <property type="match status" value="1"/>
</dbReference>
<keyword evidence="4" id="KW-0732">Signal</keyword>
<dbReference type="GO" id="GO:0006457">
    <property type="term" value="P:protein folding"/>
    <property type="evidence" value="ECO:0007669"/>
    <property type="project" value="Ensembl"/>
</dbReference>
<evidence type="ECO:0000256" key="8">
    <source>
        <dbReference type="ARBA" id="ARBA00023110"/>
    </source>
</evidence>
<name>A0A7N4PKB9_SARHA</name>
<dbReference type="PROSITE" id="PS00018">
    <property type="entry name" value="EF_HAND_1"/>
    <property type="match status" value="1"/>
</dbReference>
<dbReference type="InterPro" id="IPR051989">
    <property type="entry name" value="FKBP-like_isomerase"/>
</dbReference>
<reference evidence="16" key="3">
    <citation type="submission" date="2025-09" db="UniProtKB">
        <authorList>
            <consortium name="Ensembl"/>
        </authorList>
    </citation>
    <scope>IDENTIFICATION</scope>
</reference>
<evidence type="ECO:0000256" key="4">
    <source>
        <dbReference type="ARBA" id="ARBA00022729"/>
    </source>
</evidence>
<dbReference type="Proteomes" id="UP000007648">
    <property type="component" value="Unassembled WGS sequence"/>
</dbReference>